<evidence type="ECO:0000313" key="4">
    <source>
        <dbReference type="Proteomes" id="UP000240500"/>
    </source>
</evidence>
<organism evidence="3 4">
    <name type="scientific">Plasmodium reichenowi</name>
    <dbReference type="NCBI Taxonomy" id="5854"/>
    <lineage>
        <taxon>Eukaryota</taxon>
        <taxon>Sar</taxon>
        <taxon>Alveolata</taxon>
        <taxon>Apicomplexa</taxon>
        <taxon>Aconoidasida</taxon>
        <taxon>Haemosporida</taxon>
        <taxon>Plasmodiidae</taxon>
        <taxon>Plasmodium</taxon>
        <taxon>Plasmodium (Laverania)</taxon>
    </lineage>
</organism>
<dbReference type="VEuPathDB" id="PlasmoDB:PRG01_0531500"/>
<accession>A0A2P9D7H5</accession>
<keyword evidence="2" id="KW-0732">Signal</keyword>
<dbReference type="Proteomes" id="UP000240500">
    <property type="component" value="Chromosome 5"/>
</dbReference>
<dbReference type="AlphaFoldDB" id="A0A2P9D7H5"/>
<feature type="chain" id="PRO_5015124975" evidence="2">
    <location>
        <begin position="20"/>
        <end position="157"/>
    </location>
</feature>
<reference evidence="3 4" key="1">
    <citation type="submission" date="2016-09" db="EMBL/GenBank/DDBJ databases">
        <authorList>
            <consortium name="Pathogen Informatics"/>
        </authorList>
    </citation>
    <scope>NUCLEOTIDE SEQUENCE [LARGE SCALE GENOMIC DNA]</scope>
</reference>
<gene>
    <name evidence="3" type="ORF">PRG01_0531500</name>
</gene>
<keyword evidence="1" id="KW-0472">Membrane</keyword>
<evidence type="ECO:0000256" key="2">
    <source>
        <dbReference type="SAM" id="SignalP"/>
    </source>
</evidence>
<keyword evidence="1" id="KW-1133">Transmembrane helix</keyword>
<dbReference type="VEuPathDB" id="PlasmoDB:PRCDC_0722850"/>
<name>A0A2P9D7H5_PLARE</name>
<feature type="transmembrane region" description="Helical" evidence="1">
    <location>
        <begin position="60"/>
        <end position="82"/>
    </location>
</feature>
<evidence type="ECO:0000313" key="3">
    <source>
        <dbReference type="EMBL" id="SOV76957.1"/>
    </source>
</evidence>
<proteinExistence type="predicted"/>
<protein>
    <submittedName>
        <fullName evidence="3">Hypotetical protein</fullName>
    </submittedName>
</protein>
<evidence type="ECO:0000256" key="1">
    <source>
        <dbReference type="SAM" id="Phobius"/>
    </source>
</evidence>
<sequence>MYIIKIFILVLTTFPINNLFESKTFVECGKIPVSYVTKQMGKIKNKIIQERPKKKTNNNILKYIGMTIISIAFASTGFYYIAKTWNNNKVKIKKKEAKQEIKEETKMEHMQNINLIESMEKEPLEMIFHKNLKGLTEEIVDDIMIEVKDELSKKTFQ</sequence>
<dbReference type="EMBL" id="LT969568">
    <property type="protein sequence ID" value="SOV76957.1"/>
    <property type="molecule type" value="Genomic_DNA"/>
</dbReference>
<keyword evidence="1" id="KW-0812">Transmembrane</keyword>
<dbReference type="OrthoDB" id="377586at2759"/>
<feature type="signal peptide" evidence="2">
    <location>
        <begin position="1"/>
        <end position="19"/>
    </location>
</feature>